<name>A0A1Q9E1K5_SYMMI</name>
<evidence type="ECO:0000313" key="4">
    <source>
        <dbReference type="Proteomes" id="UP000186817"/>
    </source>
</evidence>
<evidence type="ECO:0000313" key="3">
    <source>
        <dbReference type="EMBL" id="OLQ01293.1"/>
    </source>
</evidence>
<accession>A0A1Q9E1K5</accession>
<proteinExistence type="predicted"/>
<reference evidence="3 4" key="1">
    <citation type="submission" date="2016-02" db="EMBL/GenBank/DDBJ databases">
        <title>Genome analysis of coral dinoflagellate symbionts highlights evolutionary adaptations to a symbiotic lifestyle.</title>
        <authorList>
            <person name="Aranda M."/>
            <person name="Li Y."/>
            <person name="Liew Y.J."/>
            <person name="Baumgarten S."/>
            <person name="Simakov O."/>
            <person name="Wilson M."/>
            <person name="Piel J."/>
            <person name="Ashoor H."/>
            <person name="Bougouffa S."/>
            <person name="Bajic V.B."/>
            <person name="Ryu T."/>
            <person name="Ravasi T."/>
            <person name="Bayer T."/>
            <person name="Micklem G."/>
            <person name="Kim H."/>
            <person name="Bhak J."/>
            <person name="Lajeunesse T.C."/>
            <person name="Voolstra C.R."/>
        </authorList>
    </citation>
    <scope>NUCLEOTIDE SEQUENCE [LARGE SCALE GENOMIC DNA]</scope>
    <source>
        <strain evidence="3 4">CCMP2467</strain>
    </source>
</reference>
<organism evidence="3 4">
    <name type="scientific">Symbiodinium microadriaticum</name>
    <name type="common">Dinoflagellate</name>
    <name type="synonym">Zooxanthella microadriatica</name>
    <dbReference type="NCBI Taxonomy" id="2951"/>
    <lineage>
        <taxon>Eukaryota</taxon>
        <taxon>Sar</taxon>
        <taxon>Alveolata</taxon>
        <taxon>Dinophyceae</taxon>
        <taxon>Suessiales</taxon>
        <taxon>Symbiodiniaceae</taxon>
        <taxon>Symbiodinium</taxon>
    </lineage>
</organism>
<dbReference type="EMBL" id="LSRX01000298">
    <property type="protein sequence ID" value="OLQ01293.1"/>
    <property type="molecule type" value="Genomic_DNA"/>
</dbReference>
<dbReference type="AlphaFoldDB" id="A0A1Q9E1K5"/>
<comment type="caution">
    <text evidence="3">The sequence shown here is derived from an EMBL/GenBank/DDBJ whole genome shotgun (WGS) entry which is preliminary data.</text>
</comment>
<sequence>MEGIPQVKEIALDAVSAFSGGRVDPVYLSFVCAAVTVWLIMFCHMWSLRRTLSRVFFVASQMQSQMDSVKWQVDAVKNSVDAVTARMEAVTTGIQSSSGFMPSSSGDDVASLSSTVRELASMHSQFYLNCEDLRSLCLTSQHSCDMMGTFSKHLHHLQTEMEDLVRLPAQKWEDRRLGDVVVNSLRSVEQCFHVLDDHILRWQELENALHDYAVDLPRGLSQPEPCSYPFKNAGGSALAKVSAIVAPARKAMCEPATGSFAAILENDPVADLERLLDVKVNFPEDCFVDEKHLPVPTWGQELEKCESTWGQELEKCEKKQPLIPSKEQPGKLTIRLLHIGGRRVHYKECLIGILEEAFVLEPPPPKSWPGAYGWAGPWGVNQGAQGEIMVVIRMEGSQVGNGPITLSFLRPHKGLPVRSFDSPQNRKKTMGGDLETALERERAQIRDLNERLQRATLQSPAAAGKGAGRGFAPGRGWAGLLAPETRSDLGCRGVAGVELRDFRR</sequence>
<dbReference type="OrthoDB" id="10427071at2759"/>
<dbReference type="Proteomes" id="UP000186817">
    <property type="component" value="Unassembled WGS sequence"/>
</dbReference>
<evidence type="ECO:0000256" key="1">
    <source>
        <dbReference type="SAM" id="Coils"/>
    </source>
</evidence>
<gene>
    <name evidence="3" type="ORF">AK812_SmicGene15977</name>
</gene>
<keyword evidence="2" id="KW-0472">Membrane</keyword>
<keyword evidence="2" id="KW-0812">Transmembrane</keyword>
<keyword evidence="4" id="KW-1185">Reference proteome</keyword>
<protein>
    <submittedName>
        <fullName evidence="3">Uncharacterized protein</fullName>
    </submittedName>
</protein>
<evidence type="ECO:0000256" key="2">
    <source>
        <dbReference type="SAM" id="Phobius"/>
    </source>
</evidence>
<keyword evidence="2" id="KW-1133">Transmembrane helix</keyword>
<keyword evidence="1" id="KW-0175">Coiled coil</keyword>
<feature type="transmembrane region" description="Helical" evidence="2">
    <location>
        <begin position="26"/>
        <end position="46"/>
    </location>
</feature>
<feature type="coiled-coil region" evidence="1">
    <location>
        <begin position="431"/>
        <end position="458"/>
    </location>
</feature>